<evidence type="ECO:0000256" key="3">
    <source>
        <dbReference type="ARBA" id="ARBA00022603"/>
    </source>
</evidence>
<evidence type="ECO:0000256" key="2">
    <source>
        <dbReference type="ARBA" id="ARBA00011900"/>
    </source>
</evidence>
<keyword evidence="4 8" id="KW-0808">Transferase</keyword>
<dbReference type="Pfam" id="PF01555">
    <property type="entry name" value="N6_N4_Mtase"/>
    <property type="match status" value="1"/>
</dbReference>
<dbReference type="EC" id="2.1.1.72" evidence="2"/>
<dbReference type="InterPro" id="IPR002941">
    <property type="entry name" value="DNA_methylase_N4/N6"/>
</dbReference>
<dbReference type="InterPro" id="IPR002295">
    <property type="entry name" value="N4/N6-MTase_EcoPI_Mod-like"/>
</dbReference>
<keyword evidence="3 8" id="KW-0489">Methyltransferase</keyword>
<dbReference type="GO" id="GO:0032259">
    <property type="term" value="P:methylation"/>
    <property type="evidence" value="ECO:0007669"/>
    <property type="project" value="UniProtKB-KW"/>
</dbReference>
<comment type="similarity">
    <text evidence="1">Belongs to the N(4)/N(6)-methyltransferase family.</text>
</comment>
<dbReference type="GO" id="GO:0009007">
    <property type="term" value="F:site-specific DNA-methyltransferase (adenine-specific) activity"/>
    <property type="evidence" value="ECO:0007669"/>
    <property type="project" value="UniProtKB-EC"/>
</dbReference>
<evidence type="ECO:0000256" key="1">
    <source>
        <dbReference type="ARBA" id="ARBA00006594"/>
    </source>
</evidence>
<keyword evidence="9" id="KW-1185">Reference proteome</keyword>
<evidence type="ECO:0000313" key="9">
    <source>
        <dbReference type="Proteomes" id="UP000184327"/>
    </source>
</evidence>
<dbReference type="PROSITE" id="PS00092">
    <property type="entry name" value="N6_MTASE"/>
    <property type="match status" value="1"/>
</dbReference>
<keyword evidence="5" id="KW-0949">S-adenosyl-L-methionine</keyword>
<dbReference type="AlphaFoldDB" id="A0A1M5CZ19"/>
<comment type="catalytic activity">
    <reaction evidence="6">
        <text>a 2'-deoxyadenosine in DNA + S-adenosyl-L-methionine = an N(6)-methyl-2'-deoxyadenosine in DNA + S-adenosyl-L-homocysteine + H(+)</text>
        <dbReference type="Rhea" id="RHEA:15197"/>
        <dbReference type="Rhea" id="RHEA-COMP:12418"/>
        <dbReference type="Rhea" id="RHEA-COMP:12419"/>
        <dbReference type="ChEBI" id="CHEBI:15378"/>
        <dbReference type="ChEBI" id="CHEBI:57856"/>
        <dbReference type="ChEBI" id="CHEBI:59789"/>
        <dbReference type="ChEBI" id="CHEBI:90615"/>
        <dbReference type="ChEBI" id="CHEBI:90616"/>
        <dbReference type="EC" id="2.1.1.72"/>
    </reaction>
</comment>
<name>A0A1M5CZ19_9BURK</name>
<dbReference type="GO" id="GO:0003677">
    <property type="term" value="F:DNA binding"/>
    <property type="evidence" value="ECO:0007669"/>
    <property type="project" value="InterPro"/>
</dbReference>
<protein>
    <recommendedName>
        <fullName evidence="2">site-specific DNA-methyltransferase (adenine-specific)</fullName>
        <ecNumber evidence="2">2.1.1.72</ecNumber>
    </recommendedName>
</protein>
<sequence>MTTSKHPFFTAPSPAAQKLELLRELFPAAVQTEADGHIRVNAAAIQQALDPANPAGIRVEEDGYELRWVGKREAYHTAFVPPQKIVQPLPADSTNWDTTGNLLIKGDNLDALKLLRQSYFGAVKLIYIDPPYNTQSDAFIYRDDFSVKQSEVLAELGHKAEDVEYIQNIYGARTHSGWLSFMYPRLLLAKDLLRDDGVIFISIDDNEQAQLKLLCDEVFGQENFVASIVWKKRSSPDQRDTIGAVHDWILCYTKDSTKIKEAIGKIPLSQERIEAFSNPDHDPRGPWASVDMTGMTGRATKDQYFSVTLPSGRKITPPPGRSWGLIETTFLELKADNRIWFGFSGDNVPRIKRFLSESEGQVVPSFWDMSECGSNDVAKKELNALLERADVFDTPKPVALISRMLTIGTAQIRNDIILDFFAGSGTTGEAVMRLNAEDGGQRQFILVQIPQPIDAKKQQEAHRFVTETLGKPEATIFEITAERLRRAGARIHAEKPDVDTGFRVFDLVDDPDALILQKPLQEATQDDLRTLQQSIATPQPAQLPRILHNLLLAEGLPLSTRMATIQGDVLYRAENTLFILRDADTDDIRPLLNAAQNPVTHLSVYAPWVHDNNFLLGLKTMLESLHLSEDRLRLRG</sequence>
<dbReference type="RefSeq" id="WP_073356811.1">
    <property type="nucleotide sequence ID" value="NZ_FQUZ01000030.1"/>
</dbReference>
<dbReference type="InterPro" id="IPR029063">
    <property type="entry name" value="SAM-dependent_MTases_sf"/>
</dbReference>
<evidence type="ECO:0000313" key="8">
    <source>
        <dbReference type="EMBL" id="SHF59752.1"/>
    </source>
</evidence>
<dbReference type="InterPro" id="IPR002052">
    <property type="entry name" value="DNA_methylase_N6_adenine_CS"/>
</dbReference>
<proteinExistence type="inferred from homology"/>
<dbReference type="Proteomes" id="UP000184327">
    <property type="component" value="Unassembled WGS sequence"/>
</dbReference>
<evidence type="ECO:0000256" key="4">
    <source>
        <dbReference type="ARBA" id="ARBA00022679"/>
    </source>
</evidence>
<dbReference type="GO" id="GO:0008170">
    <property type="term" value="F:N-methyltransferase activity"/>
    <property type="evidence" value="ECO:0007669"/>
    <property type="project" value="InterPro"/>
</dbReference>
<evidence type="ECO:0000256" key="5">
    <source>
        <dbReference type="ARBA" id="ARBA00022691"/>
    </source>
</evidence>
<accession>A0A1M5CZ19</accession>
<organism evidence="8 9">
    <name type="scientific">Lampropedia hyalina DSM 16112</name>
    <dbReference type="NCBI Taxonomy" id="1122156"/>
    <lineage>
        <taxon>Bacteria</taxon>
        <taxon>Pseudomonadati</taxon>
        <taxon>Pseudomonadota</taxon>
        <taxon>Betaproteobacteria</taxon>
        <taxon>Burkholderiales</taxon>
        <taxon>Comamonadaceae</taxon>
        <taxon>Lampropedia</taxon>
    </lineage>
</organism>
<dbReference type="SUPFAM" id="SSF53335">
    <property type="entry name" value="S-adenosyl-L-methionine-dependent methyltransferases"/>
    <property type="match status" value="1"/>
</dbReference>
<feature type="domain" description="DNA methylase N-4/N-6" evidence="7">
    <location>
        <begin position="123"/>
        <end position="437"/>
    </location>
</feature>
<evidence type="ECO:0000259" key="7">
    <source>
        <dbReference type="Pfam" id="PF01555"/>
    </source>
</evidence>
<evidence type="ECO:0000256" key="6">
    <source>
        <dbReference type="ARBA" id="ARBA00047942"/>
    </source>
</evidence>
<dbReference type="EMBL" id="FQUZ01000030">
    <property type="protein sequence ID" value="SHF59752.1"/>
    <property type="molecule type" value="Genomic_DNA"/>
</dbReference>
<dbReference type="OrthoDB" id="9816288at2"/>
<dbReference type="STRING" id="1122156.SAMN02745117_02264"/>
<dbReference type="PRINTS" id="PR00506">
    <property type="entry name" value="D21N6MTFRASE"/>
</dbReference>
<dbReference type="PIRSF" id="PIRSF015855">
    <property type="entry name" value="TypeIII_Mtase_mKpnI"/>
    <property type="match status" value="1"/>
</dbReference>
<dbReference type="Gene3D" id="3.40.50.150">
    <property type="entry name" value="Vaccinia Virus protein VP39"/>
    <property type="match status" value="1"/>
</dbReference>
<reference evidence="8 9" key="1">
    <citation type="submission" date="2016-11" db="EMBL/GenBank/DDBJ databases">
        <authorList>
            <person name="Jaros S."/>
            <person name="Januszkiewicz K."/>
            <person name="Wedrychowicz H."/>
        </authorList>
    </citation>
    <scope>NUCLEOTIDE SEQUENCE [LARGE SCALE GENOMIC DNA]</scope>
    <source>
        <strain evidence="8 9">DSM 16112</strain>
    </source>
</reference>
<gene>
    <name evidence="8" type="ORF">SAMN02745117_02264</name>
</gene>